<accession>A0ABN3PGP1</accession>
<reference evidence="1 2" key="1">
    <citation type="journal article" date="2019" name="Int. J. Syst. Evol. Microbiol.">
        <title>The Global Catalogue of Microorganisms (GCM) 10K type strain sequencing project: providing services to taxonomists for standard genome sequencing and annotation.</title>
        <authorList>
            <consortium name="The Broad Institute Genomics Platform"/>
            <consortium name="The Broad Institute Genome Sequencing Center for Infectious Disease"/>
            <person name="Wu L."/>
            <person name="Ma J."/>
        </authorList>
    </citation>
    <scope>NUCLEOTIDE SEQUENCE [LARGE SCALE GENOMIC DNA]</scope>
    <source>
        <strain evidence="1 2">JCM 16365</strain>
    </source>
</reference>
<evidence type="ECO:0000313" key="1">
    <source>
        <dbReference type="EMBL" id="GAA2584818.1"/>
    </source>
</evidence>
<keyword evidence="2" id="KW-1185">Reference proteome</keyword>
<proteinExistence type="predicted"/>
<dbReference type="RefSeq" id="WP_344229938.1">
    <property type="nucleotide sequence ID" value="NZ_BAAARI010000015.1"/>
</dbReference>
<dbReference type="EMBL" id="BAAARI010000015">
    <property type="protein sequence ID" value="GAA2584818.1"/>
    <property type="molecule type" value="Genomic_DNA"/>
</dbReference>
<protein>
    <submittedName>
        <fullName evidence="1">Uncharacterized protein</fullName>
    </submittedName>
</protein>
<sequence length="63" mass="7036">MNRKEAFESWSLALVHVAVCGDTVLTEQRLDVALPGTRARCLTGFGSFRLDEFPIAAWHQVFA</sequence>
<comment type="caution">
    <text evidence="1">The sequence shown here is derived from an EMBL/GenBank/DDBJ whole genome shotgun (WGS) entry which is preliminary data.</text>
</comment>
<dbReference type="Proteomes" id="UP001500274">
    <property type="component" value="Unassembled WGS sequence"/>
</dbReference>
<name>A0ABN3PGP1_9MICO</name>
<gene>
    <name evidence="1" type="ORF">GCM10009862_24830</name>
</gene>
<organism evidence="1 2">
    <name type="scientific">Microbacterium binotii</name>
    <dbReference type="NCBI Taxonomy" id="462710"/>
    <lineage>
        <taxon>Bacteria</taxon>
        <taxon>Bacillati</taxon>
        <taxon>Actinomycetota</taxon>
        <taxon>Actinomycetes</taxon>
        <taxon>Micrococcales</taxon>
        <taxon>Microbacteriaceae</taxon>
        <taxon>Microbacterium</taxon>
    </lineage>
</organism>
<evidence type="ECO:0000313" key="2">
    <source>
        <dbReference type="Proteomes" id="UP001500274"/>
    </source>
</evidence>